<reference evidence="1" key="1">
    <citation type="submission" date="2021-01" db="EMBL/GenBank/DDBJ databases">
        <authorList>
            <consortium name="Genoscope - CEA"/>
            <person name="William W."/>
        </authorList>
    </citation>
    <scope>NUCLEOTIDE SEQUENCE</scope>
</reference>
<dbReference type="EMBL" id="CAJJDP010000001">
    <property type="protein sequence ID" value="CAD8132479.1"/>
    <property type="molecule type" value="Genomic_DNA"/>
</dbReference>
<keyword evidence="2" id="KW-1185">Reference proteome</keyword>
<name>A0A8S1S0K7_PAROT</name>
<protein>
    <submittedName>
        <fullName evidence="1">Uncharacterized protein</fullName>
    </submittedName>
</protein>
<dbReference type="Proteomes" id="UP000683925">
    <property type="component" value="Unassembled WGS sequence"/>
</dbReference>
<sequence length="83" mass="9875">MGRCNGFWLQMLNDLNEHSQKKKKEEPLQDERKRLMIGVKKDQNIRLNSIFDSIRDRQDQRPIISLNMLKSEGTRILYNSQDA</sequence>
<accession>A0A8S1S0K7</accession>
<gene>
    <name evidence="1" type="ORF">POCTA_138.1.T0030454</name>
</gene>
<comment type="caution">
    <text evidence="1">The sequence shown here is derived from an EMBL/GenBank/DDBJ whole genome shotgun (WGS) entry which is preliminary data.</text>
</comment>
<evidence type="ECO:0000313" key="1">
    <source>
        <dbReference type="EMBL" id="CAD8132479.1"/>
    </source>
</evidence>
<organism evidence="1 2">
    <name type="scientific">Paramecium octaurelia</name>
    <dbReference type="NCBI Taxonomy" id="43137"/>
    <lineage>
        <taxon>Eukaryota</taxon>
        <taxon>Sar</taxon>
        <taxon>Alveolata</taxon>
        <taxon>Ciliophora</taxon>
        <taxon>Intramacronucleata</taxon>
        <taxon>Oligohymenophorea</taxon>
        <taxon>Peniculida</taxon>
        <taxon>Parameciidae</taxon>
        <taxon>Paramecium</taxon>
    </lineage>
</organism>
<proteinExistence type="predicted"/>
<evidence type="ECO:0000313" key="2">
    <source>
        <dbReference type="Proteomes" id="UP000683925"/>
    </source>
</evidence>
<dbReference type="AlphaFoldDB" id="A0A8S1S0K7"/>